<protein>
    <submittedName>
        <fullName evidence="3">Uncharacterized protein</fullName>
    </submittedName>
</protein>
<feature type="region of interest" description="Disordered" evidence="2">
    <location>
        <begin position="142"/>
        <end position="221"/>
    </location>
</feature>
<proteinExistence type="predicted"/>
<organism evidence="3 4">
    <name type="scientific">Rhipicephalus sanguineus</name>
    <name type="common">Brown dog tick</name>
    <name type="synonym">Ixodes sanguineus</name>
    <dbReference type="NCBI Taxonomy" id="34632"/>
    <lineage>
        <taxon>Eukaryota</taxon>
        <taxon>Metazoa</taxon>
        <taxon>Ecdysozoa</taxon>
        <taxon>Arthropoda</taxon>
        <taxon>Chelicerata</taxon>
        <taxon>Arachnida</taxon>
        <taxon>Acari</taxon>
        <taxon>Parasitiformes</taxon>
        <taxon>Ixodida</taxon>
        <taxon>Ixodoidea</taxon>
        <taxon>Ixodidae</taxon>
        <taxon>Rhipicephalinae</taxon>
        <taxon>Rhipicephalus</taxon>
        <taxon>Rhipicephalus</taxon>
    </lineage>
</organism>
<dbReference type="EMBL" id="JABSTV010001254">
    <property type="protein sequence ID" value="KAH7939411.1"/>
    <property type="molecule type" value="Genomic_DNA"/>
</dbReference>
<accession>A0A9D4SQ50</accession>
<evidence type="ECO:0000313" key="3">
    <source>
        <dbReference type="EMBL" id="KAH7939411.1"/>
    </source>
</evidence>
<name>A0A9D4SQ50_RHISA</name>
<keyword evidence="4" id="KW-1185">Reference proteome</keyword>
<reference evidence="3" key="2">
    <citation type="submission" date="2021-09" db="EMBL/GenBank/DDBJ databases">
        <authorList>
            <person name="Jia N."/>
            <person name="Wang J."/>
            <person name="Shi W."/>
            <person name="Du L."/>
            <person name="Sun Y."/>
            <person name="Zhan W."/>
            <person name="Jiang J."/>
            <person name="Wang Q."/>
            <person name="Zhang B."/>
            <person name="Ji P."/>
            <person name="Sakyi L.B."/>
            <person name="Cui X."/>
            <person name="Yuan T."/>
            <person name="Jiang B."/>
            <person name="Yang W."/>
            <person name="Lam T.T.-Y."/>
            <person name="Chang Q."/>
            <person name="Ding S."/>
            <person name="Wang X."/>
            <person name="Zhu J."/>
            <person name="Ruan X."/>
            <person name="Zhao L."/>
            <person name="Wei J."/>
            <person name="Que T."/>
            <person name="Du C."/>
            <person name="Cheng J."/>
            <person name="Dai P."/>
            <person name="Han X."/>
            <person name="Huang E."/>
            <person name="Gao Y."/>
            <person name="Liu J."/>
            <person name="Shao H."/>
            <person name="Ye R."/>
            <person name="Li L."/>
            <person name="Wei W."/>
            <person name="Wang X."/>
            <person name="Wang C."/>
            <person name="Huo Q."/>
            <person name="Li W."/>
            <person name="Guo W."/>
            <person name="Chen H."/>
            <person name="Chen S."/>
            <person name="Zhou L."/>
            <person name="Zhou L."/>
            <person name="Ni X."/>
            <person name="Tian J."/>
            <person name="Zhou Y."/>
            <person name="Sheng Y."/>
            <person name="Liu T."/>
            <person name="Pan Y."/>
            <person name="Xia L."/>
            <person name="Li J."/>
            <person name="Zhao F."/>
            <person name="Cao W."/>
        </authorList>
    </citation>
    <scope>NUCLEOTIDE SEQUENCE</scope>
    <source>
        <strain evidence="3">Rsan-2018</strain>
        <tissue evidence="3">Larvae</tissue>
    </source>
</reference>
<sequence>MKPKQGLIVRDFTNHQVARAVAAACGNNEVCRDEDILIRLRNGSNIIIASMPQKEAANRLRRITKLTLVIKSYEVNTYVATPDGVVRGVVHGIDAGTPSEELMAHLRVRTQGVKILQARMLGKSKTAVITFEGKVYRVQISPEKGKTPAQSQPGKNGVRNTRRSRKDSSDGKNKRRWFSSKRDNSASRSRSRSRWTSTTRQQQDESNPNRGKKKNKKTRNVGWADIAADSNAPANTHTIQAINKCNECASIRRQLEVMRAKYNELTRKVDNLMKAIKERDTNVDGHGGMRAAAAKENSGKDVHVTQATALWVDQTAFMKNAQTTNPPLTGYAAYLSQTEGKATTLVFKAITAIQHPALDTDIEHVLTEVIPHERAEQYAQELSKQNWNEFCDSLKGTLGTAKTLALLRNMIDPTKSKTETKTLHRIAHNFQGNDAELLGKISERYNGSVNIAAGTDPYRESDCDDAPPLTVKNPGNGSSRRIATDCQS</sequence>
<dbReference type="AlphaFoldDB" id="A0A9D4SQ50"/>
<evidence type="ECO:0000256" key="1">
    <source>
        <dbReference type="SAM" id="Coils"/>
    </source>
</evidence>
<comment type="caution">
    <text evidence="3">The sequence shown here is derived from an EMBL/GenBank/DDBJ whole genome shotgun (WGS) entry which is preliminary data.</text>
</comment>
<dbReference type="Proteomes" id="UP000821837">
    <property type="component" value="Chromosome 8"/>
</dbReference>
<reference evidence="3" key="1">
    <citation type="journal article" date="2020" name="Cell">
        <title>Large-Scale Comparative Analyses of Tick Genomes Elucidate Their Genetic Diversity and Vector Capacities.</title>
        <authorList>
            <consortium name="Tick Genome and Microbiome Consortium (TIGMIC)"/>
            <person name="Jia N."/>
            <person name="Wang J."/>
            <person name="Shi W."/>
            <person name="Du L."/>
            <person name="Sun Y."/>
            <person name="Zhan W."/>
            <person name="Jiang J.F."/>
            <person name="Wang Q."/>
            <person name="Zhang B."/>
            <person name="Ji P."/>
            <person name="Bell-Sakyi L."/>
            <person name="Cui X.M."/>
            <person name="Yuan T.T."/>
            <person name="Jiang B.G."/>
            <person name="Yang W.F."/>
            <person name="Lam T.T."/>
            <person name="Chang Q.C."/>
            <person name="Ding S.J."/>
            <person name="Wang X.J."/>
            <person name="Zhu J.G."/>
            <person name="Ruan X.D."/>
            <person name="Zhao L."/>
            <person name="Wei J.T."/>
            <person name="Ye R.Z."/>
            <person name="Que T.C."/>
            <person name="Du C.H."/>
            <person name="Zhou Y.H."/>
            <person name="Cheng J.X."/>
            <person name="Dai P.F."/>
            <person name="Guo W.B."/>
            <person name="Han X.H."/>
            <person name="Huang E.J."/>
            <person name="Li L.F."/>
            <person name="Wei W."/>
            <person name="Gao Y.C."/>
            <person name="Liu J.Z."/>
            <person name="Shao H.Z."/>
            <person name="Wang X."/>
            <person name="Wang C.C."/>
            <person name="Yang T.C."/>
            <person name="Huo Q.B."/>
            <person name="Li W."/>
            <person name="Chen H.Y."/>
            <person name="Chen S.E."/>
            <person name="Zhou L.G."/>
            <person name="Ni X.B."/>
            <person name="Tian J.H."/>
            <person name="Sheng Y."/>
            <person name="Liu T."/>
            <person name="Pan Y.S."/>
            <person name="Xia L.Y."/>
            <person name="Li J."/>
            <person name="Zhao F."/>
            <person name="Cao W.C."/>
        </authorList>
    </citation>
    <scope>NUCLEOTIDE SEQUENCE</scope>
    <source>
        <strain evidence="3">Rsan-2018</strain>
    </source>
</reference>
<keyword evidence="1" id="KW-0175">Coiled coil</keyword>
<feature type="coiled-coil region" evidence="1">
    <location>
        <begin position="248"/>
        <end position="282"/>
    </location>
</feature>
<feature type="region of interest" description="Disordered" evidence="2">
    <location>
        <begin position="452"/>
        <end position="488"/>
    </location>
</feature>
<feature type="compositionally biased region" description="Polar residues" evidence="2">
    <location>
        <begin position="473"/>
        <end position="488"/>
    </location>
</feature>
<evidence type="ECO:0000256" key="2">
    <source>
        <dbReference type="SAM" id="MobiDB-lite"/>
    </source>
</evidence>
<gene>
    <name evidence="3" type="ORF">HPB52_012229</name>
</gene>
<feature type="compositionally biased region" description="Basic residues" evidence="2">
    <location>
        <begin position="210"/>
        <end position="219"/>
    </location>
</feature>
<evidence type="ECO:0000313" key="4">
    <source>
        <dbReference type="Proteomes" id="UP000821837"/>
    </source>
</evidence>